<evidence type="ECO:0000313" key="2">
    <source>
        <dbReference type="Proteomes" id="UP001195483"/>
    </source>
</evidence>
<keyword evidence="2" id="KW-1185">Reference proteome</keyword>
<dbReference type="EMBL" id="JAEAOA010000355">
    <property type="protein sequence ID" value="KAK3587532.1"/>
    <property type="molecule type" value="Genomic_DNA"/>
</dbReference>
<name>A0AAE0S941_9BIVA</name>
<evidence type="ECO:0000313" key="1">
    <source>
        <dbReference type="EMBL" id="KAK3587532.1"/>
    </source>
</evidence>
<reference evidence="1" key="3">
    <citation type="submission" date="2023-05" db="EMBL/GenBank/DDBJ databases">
        <authorList>
            <person name="Smith C.H."/>
        </authorList>
    </citation>
    <scope>NUCLEOTIDE SEQUENCE</scope>
    <source>
        <strain evidence="1">CHS0354</strain>
        <tissue evidence="1">Mantle</tissue>
    </source>
</reference>
<accession>A0AAE0S941</accession>
<gene>
    <name evidence="1" type="ORF">CHS0354_004816</name>
</gene>
<protein>
    <submittedName>
        <fullName evidence="1">Uncharacterized protein</fullName>
    </submittedName>
</protein>
<organism evidence="1 2">
    <name type="scientific">Potamilus streckersoni</name>
    <dbReference type="NCBI Taxonomy" id="2493646"/>
    <lineage>
        <taxon>Eukaryota</taxon>
        <taxon>Metazoa</taxon>
        <taxon>Spiralia</taxon>
        <taxon>Lophotrochozoa</taxon>
        <taxon>Mollusca</taxon>
        <taxon>Bivalvia</taxon>
        <taxon>Autobranchia</taxon>
        <taxon>Heteroconchia</taxon>
        <taxon>Palaeoheterodonta</taxon>
        <taxon>Unionida</taxon>
        <taxon>Unionoidea</taxon>
        <taxon>Unionidae</taxon>
        <taxon>Ambleminae</taxon>
        <taxon>Lampsilini</taxon>
        <taxon>Potamilus</taxon>
    </lineage>
</organism>
<proteinExistence type="predicted"/>
<comment type="caution">
    <text evidence="1">The sequence shown here is derived from an EMBL/GenBank/DDBJ whole genome shotgun (WGS) entry which is preliminary data.</text>
</comment>
<dbReference type="AlphaFoldDB" id="A0AAE0S941"/>
<reference evidence="1" key="1">
    <citation type="journal article" date="2021" name="Genome Biol. Evol.">
        <title>A High-Quality Reference Genome for a Parasitic Bivalve with Doubly Uniparental Inheritance (Bivalvia: Unionida).</title>
        <authorList>
            <person name="Smith C.H."/>
        </authorList>
    </citation>
    <scope>NUCLEOTIDE SEQUENCE</scope>
    <source>
        <strain evidence="1">CHS0354</strain>
    </source>
</reference>
<dbReference type="Proteomes" id="UP001195483">
    <property type="component" value="Unassembled WGS sequence"/>
</dbReference>
<reference evidence="1" key="2">
    <citation type="journal article" date="2021" name="Genome Biol. Evol.">
        <title>Developing a high-quality reference genome for a parasitic bivalve with doubly uniparental inheritance (Bivalvia: Unionida).</title>
        <authorList>
            <person name="Smith C.H."/>
        </authorList>
    </citation>
    <scope>NUCLEOTIDE SEQUENCE</scope>
    <source>
        <strain evidence="1">CHS0354</strain>
        <tissue evidence="1">Mantle</tissue>
    </source>
</reference>
<sequence length="68" mass="7473">MTLLTEAGHPGRLGTLVLNLAGTEHNLDLGHASIRTEFHTEMIVTKTVTKPVTKTEHVILQRAQVCLE</sequence>